<accession>A0A8S3ZMM5</accession>
<dbReference type="Pfam" id="PF07801">
    <property type="entry name" value="DUF1647"/>
    <property type="match status" value="1"/>
</dbReference>
<sequence length="376" mass="42605">MREITKVNCVTLQSLGDQMKTKNFYMILVFVTVSVVALWVLSSPTPNLQTMVQKTHSGLKRASSIQLKEQVLTVDPMYLRQLGLIASRSTTDASVNALANKDKYNENLEAIILPSPKTTLGPPVIASGVRPNHFEEAVVLMKSVHSLLPGYRLVMYDLGLSATEQMLLAKYCNTTWNCETLLFQFYLYPTHVRYLNIWSYRPICIQEMLNKYGAVIWVDDGYYFINGSLSLTLTNARKSGIQGWAIKEPTSSITHPKMFQFFSVDQGSYFFQHAVESSHLVIYNSEKISKQVMLPWVKCALLEECISPTGAQNTGCNYFRRPLYKYTGCHRYDMSALNIILGKTFGFEEEPYTSIERVFASLLGDQLKAENKSRPA</sequence>
<evidence type="ECO:0000313" key="3">
    <source>
        <dbReference type="Proteomes" id="UP000678393"/>
    </source>
</evidence>
<keyword evidence="3" id="KW-1185">Reference proteome</keyword>
<name>A0A8S3ZMM5_9EUPU</name>
<dbReference type="Proteomes" id="UP000678393">
    <property type="component" value="Unassembled WGS sequence"/>
</dbReference>
<dbReference type="AlphaFoldDB" id="A0A8S3ZMM5"/>
<feature type="transmembrane region" description="Helical" evidence="1">
    <location>
        <begin position="24"/>
        <end position="41"/>
    </location>
</feature>
<keyword evidence="1" id="KW-0472">Membrane</keyword>
<keyword evidence="1" id="KW-1133">Transmembrane helix</keyword>
<evidence type="ECO:0000313" key="2">
    <source>
        <dbReference type="EMBL" id="CAG5129050.1"/>
    </source>
</evidence>
<comment type="caution">
    <text evidence="2">The sequence shown here is derived from an EMBL/GenBank/DDBJ whole genome shotgun (WGS) entry which is preliminary data.</text>
</comment>
<proteinExistence type="predicted"/>
<dbReference type="PANTHER" id="PTHR31389">
    <property type="entry name" value="LD39211P"/>
    <property type="match status" value="1"/>
</dbReference>
<dbReference type="PANTHER" id="PTHR31389:SF4">
    <property type="entry name" value="LD39211P"/>
    <property type="match status" value="1"/>
</dbReference>
<evidence type="ECO:0000256" key="1">
    <source>
        <dbReference type="SAM" id="Phobius"/>
    </source>
</evidence>
<gene>
    <name evidence="2" type="ORF">CUNI_LOCUS14608</name>
</gene>
<protein>
    <submittedName>
        <fullName evidence="2">Uncharacterized protein</fullName>
    </submittedName>
</protein>
<dbReference type="EMBL" id="CAJHNH020003335">
    <property type="protein sequence ID" value="CAG5129050.1"/>
    <property type="molecule type" value="Genomic_DNA"/>
</dbReference>
<organism evidence="2 3">
    <name type="scientific">Candidula unifasciata</name>
    <dbReference type="NCBI Taxonomy" id="100452"/>
    <lineage>
        <taxon>Eukaryota</taxon>
        <taxon>Metazoa</taxon>
        <taxon>Spiralia</taxon>
        <taxon>Lophotrochozoa</taxon>
        <taxon>Mollusca</taxon>
        <taxon>Gastropoda</taxon>
        <taxon>Heterobranchia</taxon>
        <taxon>Euthyneura</taxon>
        <taxon>Panpulmonata</taxon>
        <taxon>Eupulmonata</taxon>
        <taxon>Stylommatophora</taxon>
        <taxon>Helicina</taxon>
        <taxon>Helicoidea</taxon>
        <taxon>Geomitridae</taxon>
        <taxon>Candidula</taxon>
    </lineage>
</organism>
<keyword evidence="1" id="KW-0812">Transmembrane</keyword>
<dbReference type="InterPro" id="IPR012444">
    <property type="entry name" value="DUF1647"/>
</dbReference>
<reference evidence="2" key="1">
    <citation type="submission" date="2021-04" db="EMBL/GenBank/DDBJ databases">
        <authorList>
            <consortium name="Molecular Ecology Group"/>
        </authorList>
    </citation>
    <scope>NUCLEOTIDE SEQUENCE</scope>
</reference>
<dbReference type="OrthoDB" id="6414280at2759"/>